<name>A0A1C5AIC3_9ACTN</name>
<dbReference type="NCBIfam" id="TIGR02022">
    <property type="entry name" value="hutF"/>
    <property type="match status" value="1"/>
</dbReference>
<dbReference type="EMBL" id="FMCU01000017">
    <property type="protein sequence ID" value="SCF44856.1"/>
    <property type="molecule type" value="Genomic_DNA"/>
</dbReference>
<dbReference type="Pfam" id="PF01979">
    <property type="entry name" value="Amidohydro_1"/>
    <property type="match status" value="1"/>
</dbReference>
<dbReference type="Gene3D" id="2.30.40.10">
    <property type="entry name" value="Urease, subunit C, domain 1"/>
    <property type="match status" value="1"/>
</dbReference>
<dbReference type="NCBIfam" id="NF006681">
    <property type="entry name" value="PRK09229.1-2"/>
    <property type="match status" value="1"/>
</dbReference>
<gene>
    <name evidence="3" type="ORF">GA0070216_117111</name>
</gene>
<dbReference type="GO" id="GO:0016810">
    <property type="term" value="F:hydrolase activity, acting on carbon-nitrogen (but not peptide) bonds"/>
    <property type="evidence" value="ECO:0007669"/>
    <property type="project" value="InterPro"/>
</dbReference>
<dbReference type="SUPFAM" id="SSF51338">
    <property type="entry name" value="Composite domain of metallo-dependent hydrolases"/>
    <property type="match status" value="1"/>
</dbReference>
<dbReference type="PANTHER" id="PTHR43794:SF11">
    <property type="entry name" value="AMIDOHYDROLASE-RELATED DOMAIN-CONTAINING PROTEIN"/>
    <property type="match status" value="1"/>
</dbReference>
<dbReference type="InterPro" id="IPR006680">
    <property type="entry name" value="Amidohydro-rel"/>
</dbReference>
<feature type="domain" description="Amidohydrolase-related" evidence="2">
    <location>
        <begin position="62"/>
        <end position="428"/>
    </location>
</feature>
<reference evidence="4" key="1">
    <citation type="submission" date="2016-06" db="EMBL/GenBank/DDBJ databases">
        <authorList>
            <person name="Varghese N."/>
            <person name="Submissions Spin"/>
        </authorList>
    </citation>
    <scope>NUCLEOTIDE SEQUENCE [LARGE SCALE GENOMIC DNA]</scope>
    <source>
        <strain evidence="4">DSM 44100</strain>
    </source>
</reference>
<sequence length="453" mass="47750">MPLTRWLAEQAWLPDHAAPTPDVLIEAEDGRFTAVTPLARGASPHTGVEVLAEAVRLPGLTLPGLANAHSHAFHRALRGRTHGGRGDFWSWRDVMYDVAGRLDPDSYLALARAAYAEMALSGVTCVGEFHYLHHGPDGHPYDDPNAMGAALVEAAAQAGIRITLLDACYLTASVAGEPLAGTQRRFGDGDALRWADRVDGFRPAGAHALRGAAIHSVRAVPADQLATVAGWAYRQGAPLHVHLSEQPAENDACRTVHGRTPTGLLADRGVLGPDVTAVHATHPTSADLALLAEHRTGVCLCPTTERDLADGIGPARLMADAGIPLSLGSDSHAVVDLFEEARAVELDERLRTRRRGHFTAAALRDAATVTGHAALGWADAGRIAVGERADLVTVRLDSPRTAGVPPVGVFFAATAADVDQVVVDGRQVVRDGRHLTVDVPVELRAAIVAVTGA</sequence>
<keyword evidence="4" id="KW-1185">Reference proteome</keyword>
<dbReference type="PANTHER" id="PTHR43794">
    <property type="entry name" value="AMINOHYDROLASE SSNA-RELATED"/>
    <property type="match status" value="1"/>
</dbReference>
<evidence type="ECO:0000313" key="4">
    <source>
        <dbReference type="Proteomes" id="UP000198797"/>
    </source>
</evidence>
<organism evidence="3 4">
    <name type="scientific">Micromonospora matsumotoense</name>
    <dbReference type="NCBI Taxonomy" id="121616"/>
    <lineage>
        <taxon>Bacteria</taxon>
        <taxon>Bacillati</taxon>
        <taxon>Actinomycetota</taxon>
        <taxon>Actinomycetes</taxon>
        <taxon>Micromonosporales</taxon>
        <taxon>Micromonosporaceae</taxon>
        <taxon>Micromonospora</taxon>
    </lineage>
</organism>
<dbReference type="STRING" id="121616.GA0070216_117111"/>
<dbReference type="InterPro" id="IPR032466">
    <property type="entry name" value="Metal_Hydrolase"/>
</dbReference>
<evidence type="ECO:0000313" key="3">
    <source>
        <dbReference type="EMBL" id="SCF44856.1"/>
    </source>
</evidence>
<dbReference type="AlphaFoldDB" id="A0A1C5AIC3"/>
<keyword evidence="1" id="KW-0378">Hydrolase</keyword>
<dbReference type="InterPro" id="IPR011059">
    <property type="entry name" value="Metal-dep_hydrolase_composite"/>
</dbReference>
<dbReference type="SUPFAM" id="SSF51556">
    <property type="entry name" value="Metallo-dependent hydrolases"/>
    <property type="match status" value="1"/>
</dbReference>
<protein>
    <submittedName>
        <fullName evidence="3">Formiminoglutamate deiminase</fullName>
    </submittedName>
</protein>
<evidence type="ECO:0000256" key="1">
    <source>
        <dbReference type="ARBA" id="ARBA00022801"/>
    </source>
</evidence>
<proteinExistence type="predicted"/>
<dbReference type="InterPro" id="IPR010252">
    <property type="entry name" value="HutF"/>
</dbReference>
<dbReference type="Proteomes" id="UP000198797">
    <property type="component" value="Unassembled WGS sequence"/>
</dbReference>
<dbReference type="Gene3D" id="3.20.20.140">
    <property type="entry name" value="Metal-dependent hydrolases"/>
    <property type="match status" value="1"/>
</dbReference>
<evidence type="ECO:0000259" key="2">
    <source>
        <dbReference type="Pfam" id="PF01979"/>
    </source>
</evidence>
<accession>A0A1C5AIC3</accession>
<dbReference type="InterPro" id="IPR050287">
    <property type="entry name" value="MTA/SAH_deaminase"/>
</dbReference>